<protein>
    <submittedName>
        <fullName evidence="3">Uncharacterized protein</fullName>
    </submittedName>
</protein>
<accession>A0A835YUT2</accession>
<evidence type="ECO:0000256" key="2">
    <source>
        <dbReference type="SAM" id="SignalP"/>
    </source>
</evidence>
<dbReference type="Proteomes" id="UP000664859">
    <property type="component" value="Unassembled WGS sequence"/>
</dbReference>
<sequence length="189" mass="20298">MMMLSTAPLLCLLACLAACTAFVPPTMSLQPQQQQASSRASFLRNGAAAVAAGAVCQALASPALAAKYQSEYLTEPTAEFKALAEQQEAFAKKMRAYKAEYANLEAKFVAADTDESIAAAILALQNLVMSKGQLPEGKQPADVFKVSRKKRAAFKQKNMWGTKVDIVYEEFVRNVIKTKKPDNSGGGAL</sequence>
<dbReference type="EMBL" id="JAFCMP010000334">
    <property type="protein sequence ID" value="KAG5181379.1"/>
    <property type="molecule type" value="Genomic_DNA"/>
</dbReference>
<feature type="chain" id="PRO_5032834420" evidence="2">
    <location>
        <begin position="22"/>
        <end position="189"/>
    </location>
</feature>
<organism evidence="3 4">
    <name type="scientific">Tribonema minus</name>
    <dbReference type="NCBI Taxonomy" id="303371"/>
    <lineage>
        <taxon>Eukaryota</taxon>
        <taxon>Sar</taxon>
        <taxon>Stramenopiles</taxon>
        <taxon>Ochrophyta</taxon>
        <taxon>PX clade</taxon>
        <taxon>Xanthophyceae</taxon>
        <taxon>Tribonematales</taxon>
        <taxon>Tribonemataceae</taxon>
        <taxon>Tribonema</taxon>
    </lineage>
</organism>
<evidence type="ECO:0000313" key="4">
    <source>
        <dbReference type="Proteomes" id="UP000664859"/>
    </source>
</evidence>
<evidence type="ECO:0000256" key="1">
    <source>
        <dbReference type="SAM" id="Coils"/>
    </source>
</evidence>
<name>A0A835YUT2_9STRA</name>
<keyword evidence="1" id="KW-0175">Coiled coil</keyword>
<feature type="signal peptide" evidence="2">
    <location>
        <begin position="1"/>
        <end position="21"/>
    </location>
</feature>
<keyword evidence="4" id="KW-1185">Reference proteome</keyword>
<reference evidence="3" key="1">
    <citation type="submission" date="2021-02" db="EMBL/GenBank/DDBJ databases">
        <title>First Annotated Genome of the Yellow-green Alga Tribonema minus.</title>
        <authorList>
            <person name="Mahan K.M."/>
        </authorList>
    </citation>
    <scope>NUCLEOTIDE SEQUENCE</scope>
    <source>
        <strain evidence="3">UTEX B ZZ1240</strain>
    </source>
</reference>
<gene>
    <name evidence="3" type="ORF">JKP88DRAFT_196026</name>
</gene>
<comment type="caution">
    <text evidence="3">The sequence shown here is derived from an EMBL/GenBank/DDBJ whole genome shotgun (WGS) entry which is preliminary data.</text>
</comment>
<keyword evidence="2" id="KW-0732">Signal</keyword>
<dbReference type="AlphaFoldDB" id="A0A835YUT2"/>
<feature type="coiled-coil region" evidence="1">
    <location>
        <begin position="87"/>
        <end position="114"/>
    </location>
</feature>
<evidence type="ECO:0000313" key="3">
    <source>
        <dbReference type="EMBL" id="KAG5181379.1"/>
    </source>
</evidence>
<proteinExistence type="predicted"/>